<dbReference type="EMBL" id="CAAHFG010000001">
    <property type="protein sequence ID" value="VGO14029.1"/>
    <property type="molecule type" value="Genomic_DNA"/>
</dbReference>
<dbReference type="Pfam" id="PF00884">
    <property type="entry name" value="Sulfatase"/>
    <property type="match status" value="1"/>
</dbReference>
<sequence>MYYWLFLALGILCGMSIKSHSILFLAMALSLTAGASLADKPSERPNIIFILTDDISPRDYALYGGKIESPVLEKMAAEGLYFETAWATPRCMPTRAMLLTGKYAFRQKVFENQVNPRGEDGRIKPLGERFPNTLGSLMTANGYRSAMVGKLQTGDVKSYGFTRWCTVDHDADKRVGKFKVFDMRHARMDEDGTIVDREHVHSTDALFEYLHRFTAEKSEDPWFVYMPMNLPHSVRNPENPTKWGPPWVPVLDEDWKKTGEMVQNDFEACVRYIDYKVGRFVEHLKKTGQLENTIIMYAGDNGTNLYGKSNPDSEKGPRIPFVVYAPGYLKPTGANPELVDLTDVIPTCVELAGGTMPKDDVFDGHSFAPLILGTPFEGREWIFSQWYGCRWLRTKQWLIDGRGRLYDCGDNRNEWVKGAYTDVTESRDERVVHVRKELEKVLEQLPAPDFNDPELAGQWKKQWLNSKKFVDPYVPPYLK</sequence>
<comment type="similarity">
    <text evidence="1">Belongs to the sulfatase family.</text>
</comment>
<dbReference type="SUPFAM" id="SSF53649">
    <property type="entry name" value="Alkaline phosphatase-like"/>
    <property type="match status" value="1"/>
</dbReference>
<evidence type="ECO:0000313" key="5">
    <source>
        <dbReference type="Proteomes" id="UP000366872"/>
    </source>
</evidence>
<dbReference type="PANTHER" id="PTHR42693:SF53">
    <property type="entry name" value="ENDO-4-O-SULFATASE"/>
    <property type="match status" value="1"/>
</dbReference>
<keyword evidence="2" id="KW-0378">Hydrolase</keyword>
<organism evidence="4 5">
    <name type="scientific">Pontiella desulfatans</name>
    <dbReference type="NCBI Taxonomy" id="2750659"/>
    <lineage>
        <taxon>Bacteria</taxon>
        <taxon>Pseudomonadati</taxon>
        <taxon>Kiritimatiellota</taxon>
        <taxon>Kiritimatiellia</taxon>
        <taxon>Kiritimatiellales</taxon>
        <taxon>Pontiellaceae</taxon>
        <taxon>Pontiella</taxon>
    </lineage>
</organism>
<dbReference type="InterPro" id="IPR050738">
    <property type="entry name" value="Sulfatase"/>
</dbReference>
<evidence type="ECO:0000256" key="2">
    <source>
        <dbReference type="ARBA" id="ARBA00022801"/>
    </source>
</evidence>
<dbReference type="InterPro" id="IPR000917">
    <property type="entry name" value="Sulfatase_N"/>
</dbReference>
<dbReference type="AlphaFoldDB" id="A0A6C2U2K8"/>
<dbReference type="GO" id="GO:0004065">
    <property type="term" value="F:arylsulfatase activity"/>
    <property type="evidence" value="ECO:0007669"/>
    <property type="project" value="TreeGrafter"/>
</dbReference>
<proteinExistence type="inferred from homology"/>
<dbReference type="Gene3D" id="3.40.720.10">
    <property type="entry name" value="Alkaline Phosphatase, subunit A"/>
    <property type="match status" value="1"/>
</dbReference>
<dbReference type="PANTHER" id="PTHR42693">
    <property type="entry name" value="ARYLSULFATASE FAMILY MEMBER"/>
    <property type="match status" value="1"/>
</dbReference>
<reference evidence="4 5" key="1">
    <citation type="submission" date="2019-04" db="EMBL/GenBank/DDBJ databases">
        <authorList>
            <person name="Van Vliet M D."/>
        </authorList>
    </citation>
    <scope>NUCLEOTIDE SEQUENCE [LARGE SCALE GENOMIC DNA]</scope>
    <source>
        <strain evidence="4 5">F1</strain>
    </source>
</reference>
<accession>A0A6C2U2K8</accession>
<evidence type="ECO:0000313" key="4">
    <source>
        <dbReference type="EMBL" id="VGO14029.1"/>
    </source>
</evidence>
<gene>
    <name evidence="4" type="ORF">PDESU_02586</name>
</gene>
<dbReference type="InterPro" id="IPR017850">
    <property type="entry name" value="Alkaline_phosphatase_core_sf"/>
</dbReference>
<feature type="domain" description="Sulfatase N-terminal" evidence="3">
    <location>
        <begin position="45"/>
        <end position="353"/>
    </location>
</feature>
<protein>
    <submittedName>
        <fullName evidence="4">Arylsulfatase</fullName>
    </submittedName>
</protein>
<evidence type="ECO:0000259" key="3">
    <source>
        <dbReference type="Pfam" id="PF00884"/>
    </source>
</evidence>
<name>A0A6C2U2K8_PONDE</name>
<keyword evidence="5" id="KW-1185">Reference proteome</keyword>
<evidence type="ECO:0000256" key="1">
    <source>
        <dbReference type="ARBA" id="ARBA00008779"/>
    </source>
</evidence>
<dbReference type="Proteomes" id="UP000366872">
    <property type="component" value="Unassembled WGS sequence"/>
</dbReference>